<dbReference type="EMBL" id="AGXI01000019">
    <property type="protein sequence ID" value="EIY36098.1"/>
    <property type="molecule type" value="Genomic_DNA"/>
</dbReference>
<proteinExistence type="predicted"/>
<dbReference type="HOGENOM" id="CLU_3040338_0_0_10"/>
<dbReference type="Proteomes" id="UP000004019">
    <property type="component" value="Unassembled WGS sequence"/>
</dbReference>
<evidence type="ECO:0000313" key="1">
    <source>
        <dbReference type="EMBL" id="EIY36098.1"/>
    </source>
</evidence>
<gene>
    <name evidence="1" type="ORF">HMPREF1065_02920</name>
</gene>
<protein>
    <submittedName>
        <fullName evidence="1">Uncharacterized protein</fullName>
    </submittedName>
</protein>
<sequence length="54" mass="6403">MRTIACEGNCSFLLLYFSCFCRQQNVYLQKKCDKKSYGILEDTERLIRNNLSMN</sequence>
<name>I9R2F5_9BACT</name>
<dbReference type="AlphaFoldDB" id="I9R2F5"/>
<comment type="caution">
    <text evidence="1">The sequence shown here is derived from an EMBL/GenBank/DDBJ whole genome shotgun (WGS) entry which is preliminary data.</text>
</comment>
<evidence type="ECO:0000313" key="2">
    <source>
        <dbReference type="Proteomes" id="UP000004019"/>
    </source>
</evidence>
<organism evidence="1 2">
    <name type="scientific">Phocaeicola dorei CL03T12C01</name>
    <dbReference type="NCBI Taxonomy" id="997877"/>
    <lineage>
        <taxon>Bacteria</taxon>
        <taxon>Pseudomonadati</taxon>
        <taxon>Bacteroidota</taxon>
        <taxon>Bacteroidia</taxon>
        <taxon>Bacteroidales</taxon>
        <taxon>Bacteroidaceae</taxon>
        <taxon>Phocaeicola</taxon>
    </lineage>
</organism>
<reference evidence="1 2" key="1">
    <citation type="submission" date="2012-02" db="EMBL/GenBank/DDBJ databases">
        <title>The Genome Sequence of Bacteroides dorei CL03T12C01.</title>
        <authorList>
            <consortium name="The Broad Institute Genome Sequencing Platform"/>
            <person name="Earl A."/>
            <person name="Ward D."/>
            <person name="Feldgarden M."/>
            <person name="Gevers D."/>
            <person name="Zitomersky N.L."/>
            <person name="Coyne M.J."/>
            <person name="Comstock L.E."/>
            <person name="Young S.K."/>
            <person name="Zeng Q."/>
            <person name="Gargeya S."/>
            <person name="Fitzgerald M."/>
            <person name="Haas B."/>
            <person name="Abouelleil A."/>
            <person name="Alvarado L."/>
            <person name="Arachchi H.M."/>
            <person name="Berlin A."/>
            <person name="Chapman S.B."/>
            <person name="Gearin G."/>
            <person name="Goldberg J."/>
            <person name="Griggs A."/>
            <person name="Gujja S."/>
            <person name="Hansen M."/>
            <person name="Heiman D."/>
            <person name="Howarth C."/>
            <person name="Larimer J."/>
            <person name="Lui A."/>
            <person name="MacDonald P.J.P."/>
            <person name="McCowen C."/>
            <person name="Montmayeur A."/>
            <person name="Murphy C."/>
            <person name="Neiman D."/>
            <person name="Pearson M."/>
            <person name="Priest M."/>
            <person name="Roberts A."/>
            <person name="Saif S."/>
            <person name="Shea T."/>
            <person name="Sisk P."/>
            <person name="Stolte C."/>
            <person name="Sykes S."/>
            <person name="Wortman J."/>
            <person name="Nusbaum C."/>
            <person name="Birren B."/>
        </authorList>
    </citation>
    <scope>NUCLEOTIDE SEQUENCE [LARGE SCALE GENOMIC DNA]</scope>
    <source>
        <strain evidence="1 2">CL03T12C01</strain>
    </source>
</reference>
<accession>I9R2F5</accession>